<name>A0ABS6I9M2_9MICC</name>
<evidence type="ECO:0000313" key="1">
    <source>
        <dbReference type="EMBL" id="MBU8868423.1"/>
    </source>
</evidence>
<dbReference type="NCBIfam" id="NF041808">
    <property type="entry name" value="daptide_123"/>
    <property type="match status" value="1"/>
</dbReference>
<gene>
    <name evidence="1" type="ORF">KSW38_19190</name>
</gene>
<dbReference type="RefSeq" id="WP_216926540.1">
    <property type="nucleotide sequence ID" value="NZ_JAHOPC010000014.1"/>
</dbReference>
<dbReference type="Proteomes" id="UP000824166">
    <property type="component" value="Unassembled WGS sequence"/>
</dbReference>
<keyword evidence="2" id="KW-1185">Reference proteome</keyword>
<organism evidence="1 2">
    <name type="scientific">Paenarthrobacter aromaticivorans</name>
    <dbReference type="NCBI Taxonomy" id="2849150"/>
    <lineage>
        <taxon>Bacteria</taxon>
        <taxon>Bacillati</taxon>
        <taxon>Actinomycetota</taxon>
        <taxon>Actinomycetes</taxon>
        <taxon>Micrococcales</taxon>
        <taxon>Micrococcaceae</taxon>
        <taxon>Paenarthrobacter</taxon>
    </lineage>
</organism>
<proteinExistence type="predicted"/>
<dbReference type="EMBL" id="JAHOPC010000014">
    <property type="protein sequence ID" value="MBU8868423.1"/>
    <property type="molecule type" value="Genomic_DNA"/>
</dbReference>
<comment type="caution">
    <text evidence="1">The sequence shown here is derived from an EMBL/GenBank/DDBJ whole genome shotgun (WGS) entry which is preliminary data.</text>
</comment>
<accession>A0ABS6I9M2</accession>
<evidence type="ECO:0000313" key="2">
    <source>
        <dbReference type="Proteomes" id="UP000824166"/>
    </source>
</evidence>
<protein>
    <submittedName>
        <fullName evidence="1">Uncharacterized protein</fullName>
    </submittedName>
</protein>
<sequence length="47" mass="5048">MSSTLAPRTLDLNVQELESLDVPDDWSERIHGVTVGLALIGIAVTIT</sequence>
<reference evidence="1 2" key="1">
    <citation type="submission" date="2021-06" db="EMBL/GenBank/DDBJ databases">
        <authorList>
            <person name="Jeong J.W."/>
        </authorList>
    </citation>
    <scope>NUCLEOTIDE SEQUENCE [LARGE SCALE GENOMIC DNA]</scope>
    <source>
        <strain evidence="1 2">MMS21-TAE1-1</strain>
    </source>
</reference>